<dbReference type="PANTHER" id="PTHR12932:SF9">
    <property type="entry name" value="TUBULIN POLYMERIZATION-PROMOTING PROTEIN HOMOLOG"/>
    <property type="match status" value="1"/>
</dbReference>
<dbReference type="SUPFAM" id="SSF47473">
    <property type="entry name" value="EF-hand"/>
    <property type="match status" value="1"/>
</dbReference>
<dbReference type="AlphaFoldDB" id="A0A7R8UME6"/>
<dbReference type="InterPro" id="IPR008907">
    <property type="entry name" value="TPP/p25"/>
</dbReference>
<dbReference type="Proteomes" id="UP000594454">
    <property type="component" value="Chromosome 2"/>
</dbReference>
<dbReference type="InParanoid" id="A0A7R8UME6"/>
<dbReference type="Pfam" id="PF05517">
    <property type="entry name" value="p25-alpha"/>
    <property type="match status" value="1"/>
</dbReference>
<gene>
    <name evidence="2" type="ORF">HERILL_LOCUS6500</name>
</gene>
<evidence type="ECO:0000313" key="2">
    <source>
        <dbReference type="EMBL" id="CAD7083548.1"/>
    </source>
</evidence>
<dbReference type="EMBL" id="LR899010">
    <property type="protein sequence ID" value="CAD7083548.1"/>
    <property type="molecule type" value="Genomic_DNA"/>
</dbReference>
<dbReference type="GO" id="GO:0001578">
    <property type="term" value="P:microtubule bundle formation"/>
    <property type="evidence" value="ECO:0007669"/>
    <property type="project" value="TreeGrafter"/>
</dbReference>
<dbReference type="GO" id="GO:0032273">
    <property type="term" value="P:positive regulation of protein polymerization"/>
    <property type="evidence" value="ECO:0007669"/>
    <property type="project" value="TreeGrafter"/>
</dbReference>
<dbReference type="OrthoDB" id="8036311at2759"/>
<sequence>MKKLSVDEKKKFIKILKENSAVWDLSEAGHRKSTALAAGWEKISKEMKRPANKATNIVGPIYYQNKRSLALEGTQELLSNHKVGLLEKVVSWTVDYYWEVIGTAVKSVVLVNQCGSFQVETISLVLLTLNQRTNSSSSWEQGLSRSVIMSEQQNGSAPVAEMAQMALADDQSGNLKESFKAFAKFGDIKSDGKHITLSQSDKWMKQAKVSYEDYLKFLEDLAKAKKVELSEIKNKLANCGAPGVQQITPGKAAATVGRLTDTSKYTGSHKERFDETGKGKGIAGRKNLVDDSGYVSGYNHKDTYDKTH</sequence>
<reference evidence="2 3" key="1">
    <citation type="submission" date="2020-11" db="EMBL/GenBank/DDBJ databases">
        <authorList>
            <person name="Wallbank WR R."/>
            <person name="Pardo Diaz C."/>
            <person name="Kozak K."/>
            <person name="Martin S."/>
            <person name="Jiggins C."/>
            <person name="Moest M."/>
            <person name="Warren A I."/>
            <person name="Generalovic N T."/>
            <person name="Byers J.R.P. K."/>
            <person name="Montejo-Kovacevich G."/>
            <person name="Yen C E."/>
        </authorList>
    </citation>
    <scope>NUCLEOTIDE SEQUENCE [LARGE SCALE GENOMIC DNA]</scope>
</reference>
<proteinExistence type="inferred from homology"/>
<accession>A0A7R8UME6</accession>
<dbReference type="Gene3D" id="1.10.238.10">
    <property type="entry name" value="EF-hand"/>
    <property type="match status" value="1"/>
</dbReference>
<dbReference type="InterPro" id="IPR011992">
    <property type="entry name" value="EF-hand-dom_pair"/>
</dbReference>
<name>A0A7R8UME6_HERIL</name>
<keyword evidence="3" id="KW-1185">Reference proteome</keyword>
<dbReference type="GO" id="GO:0015631">
    <property type="term" value="F:tubulin binding"/>
    <property type="evidence" value="ECO:0007669"/>
    <property type="project" value="InterPro"/>
</dbReference>
<evidence type="ECO:0000256" key="1">
    <source>
        <dbReference type="ARBA" id="ARBA00010994"/>
    </source>
</evidence>
<dbReference type="GO" id="GO:0046785">
    <property type="term" value="P:microtubule polymerization"/>
    <property type="evidence" value="ECO:0007669"/>
    <property type="project" value="InterPro"/>
</dbReference>
<dbReference type="PANTHER" id="PTHR12932">
    <property type="entry name" value="P25 ALPHA-RELATED"/>
    <property type="match status" value="1"/>
</dbReference>
<organism evidence="2 3">
    <name type="scientific">Hermetia illucens</name>
    <name type="common">Black soldier fly</name>
    <dbReference type="NCBI Taxonomy" id="343691"/>
    <lineage>
        <taxon>Eukaryota</taxon>
        <taxon>Metazoa</taxon>
        <taxon>Ecdysozoa</taxon>
        <taxon>Arthropoda</taxon>
        <taxon>Hexapoda</taxon>
        <taxon>Insecta</taxon>
        <taxon>Pterygota</taxon>
        <taxon>Neoptera</taxon>
        <taxon>Endopterygota</taxon>
        <taxon>Diptera</taxon>
        <taxon>Brachycera</taxon>
        <taxon>Stratiomyomorpha</taxon>
        <taxon>Stratiomyidae</taxon>
        <taxon>Hermetiinae</taxon>
        <taxon>Hermetia</taxon>
    </lineage>
</organism>
<comment type="similarity">
    <text evidence="1">Belongs to the TPPP family.</text>
</comment>
<protein>
    <submittedName>
        <fullName evidence="2">Uncharacterized protein</fullName>
    </submittedName>
</protein>
<dbReference type="GO" id="GO:0005874">
    <property type="term" value="C:microtubule"/>
    <property type="evidence" value="ECO:0007669"/>
    <property type="project" value="TreeGrafter"/>
</dbReference>
<evidence type="ECO:0000313" key="3">
    <source>
        <dbReference type="Proteomes" id="UP000594454"/>
    </source>
</evidence>